<keyword evidence="4 6" id="KW-0238">DNA-binding</keyword>
<dbReference type="Pfam" id="PF04542">
    <property type="entry name" value="Sigma70_r2"/>
    <property type="match status" value="1"/>
</dbReference>
<dbReference type="STRING" id="929556.Solca_3513"/>
<dbReference type="InterPro" id="IPR039425">
    <property type="entry name" value="RNA_pol_sigma-70-like"/>
</dbReference>
<dbReference type="Pfam" id="PF08281">
    <property type="entry name" value="Sigma70_r4_2"/>
    <property type="match status" value="1"/>
</dbReference>
<dbReference type="SUPFAM" id="SSF88659">
    <property type="entry name" value="Sigma3 and sigma4 domains of RNA polymerase sigma factors"/>
    <property type="match status" value="1"/>
</dbReference>
<gene>
    <name evidence="9" type="ordered locus">Solca_3513</name>
</gene>
<dbReference type="Proteomes" id="UP000007590">
    <property type="component" value="Chromosome"/>
</dbReference>
<dbReference type="InterPro" id="IPR000838">
    <property type="entry name" value="RNA_pol_sigma70_ECF_CS"/>
</dbReference>
<dbReference type="InterPro" id="IPR013325">
    <property type="entry name" value="RNA_pol_sigma_r2"/>
</dbReference>
<dbReference type="NCBIfam" id="TIGR02937">
    <property type="entry name" value="sigma70-ECF"/>
    <property type="match status" value="1"/>
</dbReference>
<dbReference type="GO" id="GO:0016987">
    <property type="term" value="F:sigma factor activity"/>
    <property type="evidence" value="ECO:0007669"/>
    <property type="project" value="UniProtKB-KW"/>
</dbReference>
<dbReference type="PROSITE" id="PS01063">
    <property type="entry name" value="SIGMA70_ECF"/>
    <property type="match status" value="1"/>
</dbReference>
<sequence length="197" mass="23034">MYATFDLVIMSLERNTNQLETLTLDKHFDLVEKCRTGSSKAQYELYRLYSRSMFSVAMRILNDTGDAEDVLQESFIDAFDKLESFRSESTFGAWLKRIVINNSINYLRARRVKFEDIDAHPNVDVVDEVFDEEELVLQVQEVRAAIQKLADGYRTVLTLYLLEGYDHEEIAEILRISESTSRTQYIRAKKRLLELLK</sequence>
<evidence type="ECO:0000313" key="10">
    <source>
        <dbReference type="Proteomes" id="UP000007590"/>
    </source>
</evidence>
<dbReference type="EMBL" id="CP003349">
    <property type="protein sequence ID" value="AFD08518.1"/>
    <property type="molecule type" value="Genomic_DNA"/>
</dbReference>
<evidence type="ECO:0000256" key="1">
    <source>
        <dbReference type="ARBA" id="ARBA00010641"/>
    </source>
</evidence>
<evidence type="ECO:0000256" key="6">
    <source>
        <dbReference type="RuleBase" id="RU000716"/>
    </source>
</evidence>
<dbReference type="KEGG" id="scn:Solca_3513"/>
<dbReference type="GO" id="GO:0006352">
    <property type="term" value="P:DNA-templated transcription initiation"/>
    <property type="evidence" value="ECO:0007669"/>
    <property type="project" value="InterPro"/>
</dbReference>
<dbReference type="RefSeq" id="WP_014681741.1">
    <property type="nucleotide sequence ID" value="NC_017770.1"/>
</dbReference>
<comment type="similarity">
    <text evidence="1 6">Belongs to the sigma-70 factor family. ECF subfamily.</text>
</comment>
<keyword evidence="2 6" id="KW-0805">Transcription regulation</keyword>
<dbReference type="CDD" id="cd06171">
    <property type="entry name" value="Sigma70_r4"/>
    <property type="match status" value="1"/>
</dbReference>
<dbReference type="Gene3D" id="1.10.10.10">
    <property type="entry name" value="Winged helix-like DNA-binding domain superfamily/Winged helix DNA-binding domain"/>
    <property type="match status" value="1"/>
</dbReference>
<dbReference type="SUPFAM" id="SSF88946">
    <property type="entry name" value="Sigma2 domain of RNA polymerase sigma factors"/>
    <property type="match status" value="1"/>
</dbReference>
<evidence type="ECO:0000313" key="9">
    <source>
        <dbReference type="EMBL" id="AFD08518.1"/>
    </source>
</evidence>
<evidence type="ECO:0000259" key="7">
    <source>
        <dbReference type="Pfam" id="PF04542"/>
    </source>
</evidence>
<evidence type="ECO:0000256" key="4">
    <source>
        <dbReference type="ARBA" id="ARBA00023125"/>
    </source>
</evidence>
<feature type="domain" description="RNA polymerase sigma-70 region 2" evidence="7">
    <location>
        <begin position="45"/>
        <end position="111"/>
    </location>
</feature>
<dbReference type="HOGENOM" id="CLU_047691_3_2_10"/>
<dbReference type="eggNOG" id="COG1595">
    <property type="taxonomic scope" value="Bacteria"/>
</dbReference>
<protein>
    <recommendedName>
        <fullName evidence="6">RNA polymerase sigma factor</fullName>
    </recommendedName>
</protein>
<dbReference type="AlphaFoldDB" id="H8KSG7"/>
<dbReference type="Gene3D" id="1.10.1740.10">
    <property type="match status" value="1"/>
</dbReference>
<keyword evidence="3 6" id="KW-0731">Sigma factor</keyword>
<name>H8KSG7_SOLCM</name>
<evidence type="ECO:0000259" key="8">
    <source>
        <dbReference type="Pfam" id="PF08281"/>
    </source>
</evidence>
<accession>H8KSG7</accession>
<dbReference type="PANTHER" id="PTHR43133">
    <property type="entry name" value="RNA POLYMERASE ECF-TYPE SIGMA FACTO"/>
    <property type="match status" value="1"/>
</dbReference>
<keyword evidence="10" id="KW-1185">Reference proteome</keyword>
<feature type="domain" description="RNA polymerase sigma factor 70 region 4 type 2" evidence="8">
    <location>
        <begin position="140"/>
        <end position="192"/>
    </location>
</feature>
<dbReference type="GO" id="GO:0003677">
    <property type="term" value="F:DNA binding"/>
    <property type="evidence" value="ECO:0007669"/>
    <property type="project" value="UniProtKB-KW"/>
</dbReference>
<dbReference type="InterPro" id="IPR013324">
    <property type="entry name" value="RNA_pol_sigma_r3/r4-like"/>
</dbReference>
<evidence type="ECO:0000256" key="5">
    <source>
        <dbReference type="ARBA" id="ARBA00023163"/>
    </source>
</evidence>
<reference evidence="9" key="1">
    <citation type="submission" date="2012-02" db="EMBL/GenBank/DDBJ databases">
        <title>The complete genome of Solitalea canadensis DSM 3403.</title>
        <authorList>
            <consortium name="US DOE Joint Genome Institute (JGI-PGF)"/>
            <person name="Lucas S."/>
            <person name="Copeland A."/>
            <person name="Lapidus A."/>
            <person name="Glavina del Rio T."/>
            <person name="Dalin E."/>
            <person name="Tice H."/>
            <person name="Bruce D."/>
            <person name="Goodwin L."/>
            <person name="Pitluck S."/>
            <person name="Peters L."/>
            <person name="Ovchinnikova G."/>
            <person name="Lu M."/>
            <person name="Kyrpides N."/>
            <person name="Mavromatis K."/>
            <person name="Ivanova N."/>
            <person name="Brettin T."/>
            <person name="Detter J.C."/>
            <person name="Han C."/>
            <person name="Larimer F."/>
            <person name="Land M."/>
            <person name="Hauser L."/>
            <person name="Markowitz V."/>
            <person name="Cheng J.-F."/>
            <person name="Hugenholtz P."/>
            <person name="Woyke T."/>
            <person name="Wu D."/>
            <person name="Spring S."/>
            <person name="Schroeder M."/>
            <person name="Kopitz M."/>
            <person name="Brambilla E."/>
            <person name="Klenk H.-P."/>
            <person name="Eisen J.A."/>
        </authorList>
    </citation>
    <scope>NUCLEOTIDE SEQUENCE</scope>
    <source>
        <strain evidence="9">DSM 3403</strain>
    </source>
</reference>
<dbReference type="InterPro" id="IPR014284">
    <property type="entry name" value="RNA_pol_sigma-70_dom"/>
</dbReference>
<proteinExistence type="inferred from homology"/>
<dbReference type="InterPro" id="IPR036388">
    <property type="entry name" value="WH-like_DNA-bd_sf"/>
</dbReference>
<organism evidence="9 10">
    <name type="scientific">Solitalea canadensis (strain ATCC 29591 / DSM 3403 / JCM 21819 / LMG 8368 / NBRC 15130 / NCIMB 12057 / USAM 9D)</name>
    <name type="common">Flexibacter canadensis</name>
    <dbReference type="NCBI Taxonomy" id="929556"/>
    <lineage>
        <taxon>Bacteria</taxon>
        <taxon>Pseudomonadati</taxon>
        <taxon>Bacteroidota</taxon>
        <taxon>Sphingobacteriia</taxon>
        <taxon>Sphingobacteriales</taxon>
        <taxon>Sphingobacteriaceae</taxon>
        <taxon>Solitalea</taxon>
    </lineage>
</organism>
<dbReference type="InterPro" id="IPR007627">
    <property type="entry name" value="RNA_pol_sigma70_r2"/>
</dbReference>
<dbReference type="InterPro" id="IPR013249">
    <property type="entry name" value="RNA_pol_sigma70_r4_t2"/>
</dbReference>
<keyword evidence="5 6" id="KW-0804">Transcription</keyword>
<evidence type="ECO:0000256" key="2">
    <source>
        <dbReference type="ARBA" id="ARBA00023015"/>
    </source>
</evidence>
<evidence type="ECO:0000256" key="3">
    <source>
        <dbReference type="ARBA" id="ARBA00023082"/>
    </source>
</evidence>
<dbReference type="PANTHER" id="PTHR43133:SF51">
    <property type="entry name" value="RNA POLYMERASE SIGMA FACTOR"/>
    <property type="match status" value="1"/>
</dbReference>